<name>A0A1A5YF16_9BACL</name>
<keyword evidence="7" id="KW-1185">Reference proteome</keyword>
<dbReference type="GO" id="GO:0003677">
    <property type="term" value="F:DNA binding"/>
    <property type="evidence" value="ECO:0007669"/>
    <property type="project" value="UniProtKB-UniRule"/>
</dbReference>
<keyword evidence="1" id="KW-0805">Transcription regulation</keyword>
<proteinExistence type="predicted"/>
<dbReference type="Pfam" id="PF00440">
    <property type="entry name" value="TetR_N"/>
    <property type="match status" value="1"/>
</dbReference>
<dbReference type="EMBL" id="LYPA01000065">
    <property type="protein sequence ID" value="OBR64236.1"/>
    <property type="molecule type" value="Genomic_DNA"/>
</dbReference>
<dbReference type="RefSeq" id="WP_068684701.1">
    <property type="nucleotide sequence ID" value="NZ_LYPA01000065.1"/>
</dbReference>
<evidence type="ECO:0000256" key="2">
    <source>
        <dbReference type="ARBA" id="ARBA00023125"/>
    </source>
</evidence>
<dbReference type="SUPFAM" id="SSF46689">
    <property type="entry name" value="Homeodomain-like"/>
    <property type="match status" value="1"/>
</dbReference>
<dbReference type="Gene3D" id="1.10.357.10">
    <property type="entry name" value="Tetracycline Repressor, domain 2"/>
    <property type="match status" value="1"/>
</dbReference>
<reference evidence="6 7" key="1">
    <citation type="submission" date="2016-05" db="EMBL/GenBank/DDBJ databases">
        <title>Paenibacillus oryzae. sp. nov., isolated from the rice root.</title>
        <authorList>
            <person name="Zhang J."/>
            <person name="Zhang X."/>
        </authorList>
    </citation>
    <scope>NUCLEOTIDE SEQUENCE [LARGE SCALE GENOMIC DNA]</scope>
    <source>
        <strain evidence="6 7">1DrF-4</strain>
    </source>
</reference>
<dbReference type="PANTHER" id="PTHR47506">
    <property type="entry name" value="TRANSCRIPTIONAL REGULATORY PROTEIN"/>
    <property type="match status" value="1"/>
</dbReference>
<dbReference type="Pfam" id="PF21303">
    <property type="entry name" value="TetR_C_39"/>
    <property type="match status" value="1"/>
</dbReference>
<evidence type="ECO:0000256" key="1">
    <source>
        <dbReference type="ARBA" id="ARBA00023015"/>
    </source>
</evidence>
<evidence type="ECO:0000313" key="7">
    <source>
        <dbReference type="Proteomes" id="UP000092024"/>
    </source>
</evidence>
<gene>
    <name evidence="6" type="ORF">A7K91_11940</name>
</gene>
<accession>A0A1A5YF16</accession>
<dbReference type="Proteomes" id="UP000092024">
    <property type="component" value="Unassembled WGS sequence"/>
</dbReference>
<evidence type="ECO:0000256" key="4">
    <source>
        <dbReference type="PROSITE-ProRule" id="PRU00335"/>
    </source>
</evidence>
<feature type="DNA-binding region" description="H-T-H motif" evidence="4">
    <location>
        <begin position="31"/>
        <end position="50"/>
    </location>
</feature>
<evidence type="ECO:0000259" key="5">
    <source>
        <dbReference type="PROSITE" id="PS50977"/>
    </source>
</evidence>
<dbReference type="InterPro" id="IPR049149">
    <property type="entry name" value="TetR/AcrR_C"/>
</dbReference>
<keyword evidence="2 4" id="KW-0238">DNA-binding</keyword>
<dbReference type="PROSITE" id="PS50977">
    <property type="entry name" value="HTH_TETR_2"/>
    <property type="match status" value="1"/>
</dbReference>
<organism evidence="6 7">
    <name type="scientific">Paenibacillus oryzae</name>
    <dbReference type="NCBI Taxonomy" id="1844972"/>
    <lineage>
        <taxon>Bacteria</taxon>
        <taxon>Bacillati</taxon>
        <taxon>Bacillota</taxon>
        <taxon>Bacilli</taxon>
        <taxon>Bacillales</taxon>
        <taxon>Paenibacillaceae</taxon>
        <taxon>Paenibacillus</taxon>
    </lineage>
</organism>
<dbReference type="OrthoDB" id="9814200at2"/>
<sequence length="226" mass="25790">MARNKYPEQTLEQILKVSTLIFTEKGYEKTSIQDIIDALGMSKGAVYHHFRSKEDILKAVMDKELGRAEQLLARLIAETEAPNAREKLIRILEQMILDSGLQQQSMDHILSAQIKNPQFVLEGLKKGVQRDAIIIAELMLQGKQDGSLQVEQPLECAEVFLLLTNIWINPLLFERNREETVSRLHFVQHMMKGLGADIVSDLLIQSITERHAQADSYRNTNQQINL</sequence>
<dbReference type="STRING" id="1844972.A7K91_11940"/>
<comment type="caution">
    <text evidence="6">The sequence shown here is derived from an EMBL/GenBank/DDBJ whole genome shotgun (WGS) entry which is preliminary data.</text>
</comment>
<keyword evidence="3" id="KW-0804">Transcription</keyword>
<dbReference type="AlphaFoldDB" id="A0A1A5YF16"/>
<evidence type="ECO:0000313" key="6">
    <source>
        <dbReference type="EMBL" id="OBR64236.1"/>
    </source>
</evidence>
<feature type="domain" description="HTH tetR-type" evidence="5">
    <location>
        <begin position="8"/>
        <end position="68"/>
    </location>
</feature>
<dbReference type="InterPro" id="IPR009057">
    <property type="entry name" value="Homeodomain-like_sf"/>
</dbReference>
<dbReference type="InterPro" id="IPR001647">
    <property type="entry name" value="HTH_TetR"/>
</dbReference>
<protein>
    <submittedName>
        <fullName evidence="6">TetR family transcriptional regulator</fullName>
    </submittedName>
</protein>
<dbReference type="PRINTS" id="PR00455">
    <property type="entry name" value="HTHTETR"/>
</dbReference>
<dbReference type="PANTHER" id="PTHR47506:SF6">
    <property type="entry name" value="HTH-TYPE TRANSCRIPTIONAL REPRESSOR NEMR"/>
    <property type="match status" value="1"/>
</dbReference>
<evidence type="ECO:0000256" key="3">
    <source>
        <dbReference type="ARBA" id="ARBA00023163"/>
    </source>
</evidence>